<dbReference type="Pfam" id="PF02661">
    <property type="entry name" value="Fic"/>
    <property type="match status" value="1"/>
</dbReference>
<feature type="binding site" evidence="2">
    <location>
        <begin position="233"/>
        <end position="240"/>
    </location>
    <ligand>
        <name>ATP</name>
        <dbReference type="ChEBI" id="CHEBI:30616"/>
    </ligand>
</feature>
<dbReference type="OrthoDB" id="9813719at2"/>
<dbReference type="PANTHER" id="PTHR13504:SF38">
    <property type="entry name" value="FIDO DOMAIN-CONTAINING PROTEIN"/>
    <property type="match status" value="1"/>
</dbReference>
<accession>A0A4Q2MCK4</accession>
<dbReference type="InterPro" id="IPR036390">
    <property type="entry name" value="WH_DNA-bd_sf"/>
</dbReference>
<evidence type="ECO:0000313" key="4">
    <source>
        <dbReference type="EMBL" id="RXZ87831.1"/>
    </source>
</evidence>
<evidence type="ECO:0000313" key="5">
    <source>
        <dbReference type="Proteomes" id="UP000292686"/>
    </source>
</evidence>
<dbReference type="GO" id="GO:0005524">
    <property type="term" value="F:ATP binding"/>
    <property type="evidence" value="ECO:0007669"/>
    <property type="project" value="UniProtKB-KW"/>
</dbReference>
<protein>
    <submittedName>
        <fullName evidence="4">Fic family protein</fullName>
    </submittedName>
</protein>
<keyword evidence="2" id="KW-0067">ATP-binding</keyword>
<proteinExistence type="predicted"/>
<dbReference type="SUPFAM" id="SSF46785">
    <property type="entry name" value="Winged helix' DNA-binding domain"/>
    <property type="match status" value="1"/>
</dbReference>
<evidence type="ECO:0000259" key="3">
    <source>
        <dbReference type="PROSITE" id="PS51459"/>
    </source>
</evidence>
<name>A0A4Q2MCK4_9MICO</name>
<dbReference type="InterPro" id="IPR040198">
    <property type="entry name" value="Fido_containing"/>
</dbReference>
<dbReference type="PANTHER" id="PTHR13504">
    <property type="entry name" value="FIDO DOMAIN-CONTAINING PROTEIN DDB_G0283145"/>
    <property type="match status" value="1"/>
</dbReference>
<gene>
    <name evidence="4" type="ORF">ESP50_01095</name>
</gene>
<comment type="caution">
    <text evidence="4">The sequence shown here is derived from an EMBL/GenBank/DDBJ whole genome shotgun (WGS) entry which is preliminary data.</text>
</comment>
<feature type="active site" evidence="1">
    <location>
        <position position="229"/>
    </location>
</feature>
<keyword evidence="2" id="KW-0547">Nucleotide-binding</keyword>
<dbReference type="Gene3D" id="1.10.3290.10">
    <property type="entry name" value="Fido-like domain"/>
    <property type="match status" value="1"/>
</dbReference>
<evidence type="ECO:0000256" key="2">
    <source>
        <dbReference type="PIRSR" id="PIRSR640198-2"/>
    </source>
</evidence>
<feature type="domain" description="Fido" evidence="3">
    <location>
        <begin position="145"/>
        <end position="292"/>
    </location>
</feature>
<keyword evidence="5" id="KW-1185">Reference proteome</keyword>
<dbReference type="Gene3D" id="1.10.10.10">
    <property type="entry name" value="Winged helix-like DNA-binding domain superfamily/Winged helix DNA-binding domain"/>
    <property type="match status" value="1"/>
</dbReference>
<dbReference type="InterPro" id="IPR036597">
    <property type="entry name" value="Fido-like_dom_sf"/>
</dbReference>
<sequence>MDNVDRSEMRVEWPVTTYEPRPWERSGDEVASRRRLRAASGPYDAAVPPLIAERSFALPADLLAASEDAGRELTRFDAEAGTMLAAFAPILLRSESASSSEVENLTSSAKQVALAEIGGSTSINANLVVDNVAAMEAAIALADDLDTQAVLTMHRALLERSRPEIVGRWRDEQVWIGGGAVSPHGAVFVPPHHDRVPPLMDDVMQFARRADLPVIAQIAIAHAQFETIHPFPDGNGRTGRALVQGMLRATGVTTNVTVPVSAGLLGDTEGYFGALTSYRAGDAAPIVEALSDAAFAAVGNGRALEKDITAIAERWDAVVRARADSSAHGLKRLLLRQPVVTVGRVARELGVSEQAADTAIGRLVEAGVLSQTSAGRRNRIWQASEILTALDAFAARARRRRAGR</sequence>
<dbReference type="EMBL" id="SDPM01000001">
    <property type="protein sequence ID" value="RXZ87831.1"/>
    <property type="molecule type" value="Genomic_DNA"/>
</dbReference>
<dbReference type="SUPFAM" id="SSF140931">
    <property type="entry name" value="Fic-like"/>
    <property type="match status" value="1"/>
</dbReference>
<dbReference type="InterPro" id="IPR003812">
    <property type="entry name" value="Fido"/>
</dbReference>
<dbReference type="InterPro" id="IPR036388">
    <property type="entry name" value="WH-like_DNA-bd_sf"/>
</dbReference>
<dbReference type="PROSITE" id="PS51459">
    <property type="entry name" value="FIDO"/>
    <property type="match status" value="1"/>
</dbReference>
<reference evidence="4 5" key="1">
    <citation type="submission" date="2019-01" db="EMBL/GenBank/DDBJ databases">
        <title>Agromyces.</title>
        <authorList>
            <person name="Li J."/>
        </authorList>
    </citation>
    <scope>NUCLEOTIDE SEQUENCE [LARGE SCALE GENOMIC DNA]</scope>
    <source>
        <strain evidence="4 5">DSM 23870</strain>
    </source>
</reference>
<dbReference type="Proteomes" id="UP000292686">
    <property type="component" value="Unassembled WGS sequence"/>
</dbReference>
<organism evidence="4 5">
    <name type="scientific">Agromyces atrinae</name>
    <dbReference type="NCBI Taxonomy" id="592376"/>
    <lineage>
        <taxon>Bacteria</taxon>
        <taxon>Bacillati</taxon>
        <taxon>Actinomycetota</taxon>
        <taxon>Actinomycetes</taxon>
        <taxon>Micrococcales</taxon>
        <taxon>Microbacteriaceae</taxon>
        <taxon>Agromyces</taxon>
    </lineage>
</organism>
<evidence type="ECO:0000256" key="1">
    <source>
        <dbReference type="PIRSR" id="PIRSR640198-1"/>
    </source>
</evidence>
<dbReference type="AlphaFoldDB" id="A0A4Q2MCK4"/>